<proteinExistence type="inferred from homology"/>
<evidence type="ECO:0000256" key="7">
    <source>
        <dbReference type="ARBA" id="ARBA00022763"/>
    </source>
</evidence>
<keyword evidence="18" id="KW-1185">Reference proteome</keyword>
<reference evidence="17 18" key="1">
    <citation type="submission" date="2021-02" db="EMBL/GenBank/DDBJ databases">
        <title>Variation within the Batrachochytrium salamandrivorans European outbreak.</title>
        <authorList>
            <person name="Kelly M."/>
            <person name="Pasmans F."/>
            <person name="Shea T.P."/>
            <person name="Munoz J.F."/>
            <person name="Carranza S."/>
            <person name="Cuomo C.A."/>
            <person name="Martel A."/>
        </authorList>
    </citation>
    <scope>NUCLEOTIDE SEQUENCE [LARGE SCALE GENOMIC DNA]</scope>
    <source>
        <strain evidence="17 18">AMFP18/2</strain>
    </source>
</reference>
<gene>
    <name evidence="17" type="ORF">BASA50_007220</name>
</gene>
<keyword evidence="10" id="KW-0234">DNA repair</keyword>
<evidence type="ECO:0000259" key="16">
    <source>
        <dbReference type="PROSITE" id="PS51190"/>
    </source>
</evidence>
<keyword evidence="6" id="KW-0547">Nucleotide-binding</keyword>
<dbReference type="Pfam" id="PF25030">
    <property type="entry name" value="M-HEAT_ATR"/>
    <property type="match status" value="1"/>
</dbReference>
<dbReference type="SUPFAM" id="SSF48371">
    <property type="entry name" value="ARM repeat"/>
    <property type="match status" value="1"/>
</dbReference>
<comment type="catalytic activity">
    <reaction evidence="13">
        <text>L-seryl-[protein] + ATP = O-phospho-L-seryl-[protein] + ADP + H(+)</text>
        <dbReference type="Rhea" id="RHEA:17989"/>
        <dbReference type="Rhea" id="RHEA-COMP:9863"/>
        <dbReference type="Rhea" id="RHEA-COMP:11604"/>
        <dbReference type="ChEBI" id="CHEBI:15378"/>
        <dbReference type="ChEBI" id="CHEBI:29999"/>
        <dbReference type="ChEBI" id="CHEBI:30616"/>
        <dbReference type="ChEBI" id="CHEBI:83421"/>
        <dbReference type="ChEBI" id="CHEBI:456216"/>
        <dbReference type="EC" id="2.7.11.1"/>
    </reaction>
</comment>
<dbReference type="InterPro" id="IPR050517">
    <property type="entry name" value="DDR_Repair_Kinase"/>
</dbReference>
<evidence type="ECO:0000259" key="14">
    <source>
        <dbReference type="PROSITE" id="PS50290"/>
    </source>
</evidence>
<accession>A0ABQ8F7R6</accession>
<dbReference type="SUPFAM" id="SSF56112">
    <property type="entry name" value="Protein kinase-like (PK-like)"/>
    <property type="match status" value="1"/>
</dbReference>
<evidence type="ECO:0000313" key="17">
    <source>
        <dbReference type="EMBL" id="KAH6593662.1"/>
    </source>
</evidence>
<comment type="catalytic activity">
    <reaction evidence="12">
        <text>L-threonyl-[protein] + ATP = O-phospho-L-threonyl-[protein] + ADP + H(+)</text>
        <dbReference type="Rhea" id="RHEA:46608"/>
        <dbReference type="Rhea" id="RHEA-COMP:11060"/>
        <dbReference type="Rhea" id="RHEA-COMP:11605"/>
        <dbReference type="ChEBI" id="CHEBI:15378"/>
        <dbReference type="ChEBI" id="CHEBI:30013"/>
        <dbReference type="ChEBI" id="CHEBI:30616"/>
        <dbReference type="ChEBI" id="CHEBI:61977"/>
        <dbReference type="ChEBI" id="CHEBI:456216"/>
        <dbReference type="EC" id="2.7.11.1"/>
    </reaction>
</comment>
<dbReference type="InterPro" id="IPR003151">
    <property type="entry name" value="PIK-rel_kinase_FAT"/>
</dbReference>
<dbReference type="PROSITE" id="PS51190">
    <property type="entry name" value="FATC"/>
    <property type="match status" value="1"/>
</dbReference>
<dbReference type="EMBL" id="JAFCIX010000349">
    <property type="protein sequence ID" value="KAH6593662.1"/>
    <property type="molecule type" value="Genomic_DNA"/>
</dbReference>
<feature type="domain" description="FAT" evidence="15">
    <location>
        <begin position="1650"/>
        <end position="2246"/>
    </location>
</feature>
<keyword evidence="8" id="KW-0418">Kinase</keyword>
<feature type="domain" description="FATC" evidence="16">
    <location>
        <begin position="2666"/>
        <end position="2698"/>
    </location>
</feature>
<dbReference type="Pfam" id="PF08064">
    <property type="entry name" value="UME"/>
    <property type="match status" value="1"/>
</dbReference>
<dbReference type="SMART" id="SM00146">
    <property type="entry name" value="PI3Kc"/>
    <property type="match status" value="1"/>
</dbReference>
<dbReference type="InterPro" id="IPR018936">
    <property type="entry name" value="PI3/4_kinase_CS"/>
</dbReference>
<evidence type="ECO:0000256" key="3">
    <source>
        <dbReference type="ARBA" id="ARBA00012513"/>
    </source>
</evidence>
<keyword evidence="11" id="KW-0539">Nucleus</keyword>
<evidence type="ECO:0000256" key="12">
    <source>
        <dbReference type="ARBA" id="ARBA00047899"/>
    </source>
</evidence>
<dbReference type="Pfam" id="PF23593">
    <property type="entry name" value="HEAT_ATR"/>
    <property type="match status" value="1"/>
</dbReference>
<dbReference type="Pfam" id="PF00454">
    <property type="entry name" value="PI3_PI4_kinase"/>
    <property type="match status" value="1"/>
</dbReference>
<evidence type="ECO:0000259" key="15">
    <source>
        <dbReference type="PROSITE" id="PS51189"/>
    </source>
</evidence>
<dbReference type="Gene3D" id="3.30.1010.10">
    <property type="entry name" value="Phosphatidylinositol 3-kinase Catalytic Subunit, Chain A, domain 4"/>
    <property type="match status" value="1"/>
</dbReference>
<dbReference type="InterPro" id="IPR057564">
    <property type="entry name" value="HEAT_ATR"/>
</dbReference>
<dbReference type="SMART" id="SM01343">
    <property type="entry name" value="FATC"/>
    <property type="match status" value="1"/>
</dbReference>
<keyword evidence="7" id="KW-0227">DNA damage</keyword>
<protein>
    <recommendedName>
        <fullName evidence="3">non-specific serine/threonine protein kinase</fullName>
        <ecNumber evidence="3">2.7.11.1</ecNumber>
    </recommendedName>
</protein>
<dbReference type="Pfam" id="PF02259">
    <property type="entry name" value="FAT"/>
    <property type="match status" value="1"/>
</dbReference>
<name>A0ABQ8F7R6_9FUNG</name>
<dbReference type="InterPro" id="IPR056802">
    <property type="entry name" value="ATR-like_M-HEAT"/>
</dbReference>
<evidence type="ECO:0000256" key="8">
    <source>
        <dbReference type="ARBA" id="ARBA00022777"/>
    </source>
</evidence>
<dbReference type="SUPFAM" id="SSF48452">
    <property type="entry name" value="TPR-like"/>
    <property type="match status" value="1"/>
</dbReference>
<evidence type="ECO:0000256" key="1">
    <source>
        <dbReference type="ARBA" id="ARBA00004123"/>
    </source>
</evidence>
<dbReference type="SMART" id="SM00802">
    <property type="entry name" value="UME"/>
    <property type="match status" value="1"/>
</dbReference>
<comment type="subcellular location">
    <subcellularLocation>
        <location evidence="1">Nucleus</location>
    </subcellularLocation>
</comment>
<evidence type="ECO:0000256" key="11">
    <source>
        <dbReference type="ARBA" id="ARBA00023242"/>
    </source>
</evidence>
<evidence type="ECO:0000256" key="13">
    <source>
        <dbReference type="ARBA" id="ARBA00048679"/>
    </source>
</evidence>
<dbReference type="InterPro" id="IPR000403">
    <property type="entry name" value="PI3/4_kinase_cat_dom"/>
</dbReference>
<dbReference type="PROSITE" id="PS50290">
    <property type="entry name" value="PI3_4_KINASE_3"/>
    <property type="match status" value="1"/>
</dbReference>
<dbReference type="Pfam" id="PF02260">
    <property type="entry name" value="FATC"/>
    <property type="match status" value="1"/>
</dbReference>
<dbReference type="InterPro" id="IPR016024">
    <property type="entry name" value="ARM-type_fold"/>
</dbReference>
<evidence type="ECO:0000256" key="4">
    <source>
        <dbReference type="ARBA" id="ARBA00022527"/>
    </source>
</evidence>
<sequence>MIGSPTNIMSTATLTQPDSLLKQVKDHIARHPISSQNPHLQQDIIALQSLIATLLCACFITPAKLTKPPTAEASESLELVRMALAHMPVAFFAFQTSSQPSVSAATHQAASHLDQTQDLPQPSAVSVLLVDTQLPDHNPKPMAHFDIWILYVLLWCLAIPNMPQAIVSDIQDTISDISDFVLDKNPDPTIFQRTFLSFVDLAMMIEPHLHSQSPQYAESTLSSNSLAANTRPFLSLLEYNVVTFSWIKCSDTAQSSACIEFSSTAHLTKFSAHILNTLEWMLRKGPHSVFVHLNKTCRLISRFLCWKSSFFEHSLQMTLFPLVKLILSIDCFILPVESLEWAYFLIIGMADTSELRLVSVNADEPTQKGCLEFQNILGNCLLAFDPVDVDWLVVSTQIEKLISPTLFSTIVSPALQYALSEIHRKIKSEISTLHQSSTNIDGLSTQFQTHLNTSNSASSTSFPLIESLRVGWKRRRIQNTRAPKNSGMASTNPLLTCDALGAPKATVTSFWEELEIIALSDVSSSSLALLKHLVTNLRQVSGVLFQENFEEFMCKAYSKCLELIGQSSKPSHLQIFPTLRVLIACLTIQDISPDDNWVSSKLSLLPALVAIPVTQNAASLFAGIIDTCDLNWSEFAASIESIVDTEVSSDKKICALQITCIQVLGYVGRFQIWRASVIQILKLVLKSPALAFTWQQALAALSSFELEDTDLSCLITNIRSISCGKQIQEFALETLGSLCCLCASTLSTESHQPQCNVCHTVDTRSLDILDTAFKMNSDLCMRWSQTWCELASTSSIRDNPDSIIALCDAIRNFMMHTSGDYHAFLKSSYREFLLTFLSHPSRSVRLHASRAIASYVRVPATAVCIENLTVLADQALRLIRTHSSPVFLDSFITLCGYLASCKSVVESGCLTLILTTLIECFGNQNLFIRSKAYAEICDIAKFHGFTTAQLLRENLEGWSRIAVSNLKKAPSIPKLLSQLNSVTLPQFLVATLTYTLPPLVLDEDLSLIQALSSVIKRKHQTILIESCGDVIAYLLMHHQPGDKEVLERFNTISTNQISSIHQLFFSCRLTLITNLTIELGSSDDSICLRALQSLRYVESILYPDANTCESSEPTSGFMTTFILAIILEFNETIISDGQRSLSFMIKTLRSLRELIRLCGPAISSFVPQVVGVLQSALEKNKLCTATLECWDMLLRQLNSQDLASLFCQVAVTLLRIEPQSTPSQRTLIIDIFEYALIESENGSDLVGQIIGTIPDLPEWQHVFQLVHEHSVRTDIWAQMMLPVSNLSNENAMVVQQALEKLMCLLTEHSLVISSSMLDERPNPLLHQIIQQLFKTCRIYNSSTPTISSLCCECLGALGAPDPTTVSVVLETDGHFGPKWDILSKNDAIVFACSLIERQLAPSFRSTHSTKMQGFLAFTIQEILAFCGFTPEVFQKIDFGKPQDPRLETPDEVERRDYLQKRWLKFPKSIMNTIQPLVGAKYSVAPPLLPPYVYPIFSKASDAHDWTKSFALDTFSRMQPEYLCTLFQMFGNVIQEGETNLAQLLLPHAVLNVLLSKHRLHTEDLLCEVLAVLQDDYDQAQSEKYRLCVQVVFKLIDHLTKWIRIKRIHLAKQRILVARKARTAVSVAALEELELQIAIVDDWLAQIPQVVTAQASLGCNAYARALMHYEQHVRLIRNSSDIIDMQPVYAELQRIYAQLEDPDSLQGISALVLSPTLDQQILTHENAGRWTDAQTCYELALQLDPESQDYQLGLLRCLQHLGHYETLLTHVNGILERNPKEMLALHAQGIEAAWRLGDWPLLEKFLSLPHKSGFQTSIGRLLLAMNTRQDESVADLLKQARSSVTTFIAAASMESYQRGYDSVLQLSMLNELESVYRIMQNDVCDESVQMSTISRLFKSWDMRLKITFPSYRQREPILSLRRVLLSMVESVFYNANLETVSDYVSRENGRLWLQTAKDARKAGYLQTAYGATLHAMHFKVPQVVMERAKLLWAYGQRHQAIWELERAREKSRVDGSSSSVPVGIQGMSQSQVRSATVVDGKDSSIVDTQSDNYLRAKTGLLLNRWIEETSGLMSNGIIAAYQQISKELPQWEKCAFYLGRFYNRLREGEAEKFGSSMKARSPQYALQTLQISLICFKQYIKAISYGTKYMYQTMPRLLTLWLDCGNLVLELPADDERVKKFEMLNQHMRKLCITLPTYQFLSAMPQLVSRISHKNQQVQQVIEATIVDVMRVFPQQTLWHLMSVGKSTVKSRVRRVTSIFSKLKNEANARNPGRCNTESLVMEAQKLTDQLLHLCNFTIPRDVSSISMAKDFRTLQRMTPLSMIIPLQSSMTVTLPTSSKSAASHMPFPNDLPTIQGFHDDIEVMSSLQRPRKINIRGSDGKDYIFLCKPVDDLRKDSRLMEFNAMINRLLKKDPDARKRDLYIRTYAVVPLNEECGIIEWVNNVSGYRNILISSYKARNLYVHHNEIKQLMERKTPSQEEIFRTIIIPKHPPIFHEWFLETFPEPSQWLSSRLTYATTTAVMSMVGHIVGLGDRHGENILFDELTGACLHVDLNCLFGKGLEFEKPERVPFRLTHNMVDAFGLSGTEGVFRKSCELTLKVLQDNRESLTTVLETFLHDPLCEWSKTRGRGAPREEPGEQENEKARYILQGISRKLRGFVSNVNAGLSLSVEGQVHELISEATSTKNLSQMYIGWAPFL</sequence>
<dbReference type="PROSITE" id="PS51189">
    <property type="entry name" value="FAT"/>
    <property type="match status" value="1"/>
</dbReference>
<dbReference type="InterPro" id="IPR012993">
    <property type="entry name" value="UME"/>
</dbReference>
<dbReference type="InterPro" id="IPR003152">
    <property type="entry name" value="FATC_dom"/>
</dbReference>
<comment type="similarity">
    <text evidence="2">Belongs to the PI3/PI4-kinase family. ATM subfamily.</text>
</comment>
<dbReference type="PANTHER" id="PTHR11139">
    <property type="entry name" value="ATAXIA TELANGIECTASIA MUTATED ATM -RELATED"/>
    <property type="match status" value="1"/>
</dbReference>
<dbReference type="InterPro" id="IPR036940">
    <property type="entry name" value="PI3/4_kinase_cat_sf"/>
</dbReference>
<comment type="caution">
    <text evidence="17">The sequence shown here is derived from an EMBL/GenBank/DDBJ whole genome shotgun (WGS) entry which is preliminary data.</text>
</comment>
<dbReference type="Proteomes" id="UP001648503">
    <property type="component" value="Unassembled WGS sequence"/>
</dbReference>
<dbReference type="InterPro" id="IPR014009">
    <property type="entry name" value="PIK_FAT"/>
</dbReference>
<dbReference type="Gene3D" id="1.25.40.10">
    <property type="entry name" value="Tetratricopeptide repeat domain"/>
    <property type="match status" value="1"/>
</dbReference>
<evidence type="ECO:0000313" key="18">
    <source>
        <dbReference type="Proteomes" id="UP001648503"/>
    </source>
</evidence>
<evidence type="ECO:0000256" key="2">
    <source>
        <dbReference type="ARBA" id="ARBA00010769"/>
    </source>
</evidence>
<dbReference type="CDD" id="cd00892">
    <property type="entry name" value="PIKKc_ATR"/>
    <property type="match status" value="1"/>
</dbReference>
<dbReference type="Gene3D" id="1.10.1070.11">
    <property type="entry name" value="Phosphatidylinositol 3-/4-kinase, catalytic domain"/>
    <property type="match status" value="1"/>
</dbReference>
<feature type="domain" description="PI3K/PI4K catalytic" evidence="14">
    <location>
        <begin position="2357"/>
        <end position="2663"/>
    </location>
</feature>
<dbReference type="InterPro" id="IPR011009">
    <property type="entry name" value="Kinase-like_dom_sf"/>
</dbReference>
<evidence type="ECO:0000256" key="6">
    <source>
        <dbReference type="ARBA" id="ARBA00022741"/>
    </source>
</evidence>
<organism evidence="17 18">
    <name type="scientific">Batrachochytrium salamandrivorans</name>
    <dbReference type="NCBI Taxonomy" id="1357716"/>
    <lineage>
        <taxon>Eukaryota</taxon>
        <taxon>Fungi</taxon>
        <taxon>Fungi incertae sedis</taxon>
        <taxon>Chytridiomycota</taxon>
        <taxon>Chytridiomycota incertae sedis</taxon>
        <taxon>Chytridiomycetes</taxon>
        <taxon>Rhizophydiales</taxon>
        <taxon>Rhizophydiales incertae sedis</taxon>
        <taxon>Batrachochytrium</taxon>
    </lineage>
</organism>
<keyword evidence="4" id="KW-0723">Serine/threonine-protein kinase</keyword>
<dbReference type="InterPro" id="IPR011990">
    <property type="entry name" value="TPR-like_helical_dom_sf"/>
</dbReference>
<evidence type="ECO:0000256" key="5">
    <source>
        <dbReference type="ARBA" id="ARBA00022679"/>
    </source>
</evidence>
<evidence type="ECO:0000256" key="10">
    <source>
        <dbReference type="ARBA" id="ARBA00023204"/>
    </source>
</evidence>
<dbReference type="PANTHER" id="PTHR11139:SF125">
    <property type="entry name" value="SERINE_THREONINE-PROTEIN KINASE MEC1"/>
    <property type="match status" value="1"/>
</dbReference>
<keyword evidence="5" id="KW-0808">Transferase</keyword>
<dbReference type="PROSITE" id="PS00916">
    <property type="entry name" value="PI3_4_KINASE_2"/>
    <property type="match status" value="1"/>
</dbReference>
<dbReference type="EC" id="2.7.11.1" evidence="3"/>
<keyword evidence="9" id="KW-0067">ATP-binding</keyword>
<evidence type="ECO:0000256" key="9">
    <source>
        <dbReference type="ARBA" id="ARBA00022840"/>
    </source>
</evidence>